<dbReference type="InterPro" id="IPR003010">
    <property type="entry name" value="C-N_Hydrolase"/>
</dbReference>
<dbReference type="PANTHER" id="PTHR23088:SF27">
    <property type="entry name" value="DEAMINATED GLUTATHIONE AMIDASE"/>
    <property type="match status" value="1"/>
</dbReference>
<dbReference type="CDD" id="cd07581">
    <property type="entry name" value="nitrilase_3"/>
    <property type="match status" value="1"/>
</dbReference>
<accession>A0A7X0P0L2</accession>
<evidence type="ECO:0000256" key="2">
    <source>
        <dbReference type="SAM" id="MobiDB-lite"/>
    </source>
</evidence>
<organism evidence="4 5">
    <name type="scientific">Nonomuraea rubra</name>
    <dbReference type="NCBI Taxonomy" id="46180"/>
    <lineage>
        <taxon>Bacteria</taxon>
        <taxon>Bacillati</taxon>
        <taxon>Actinomycetota</taxon>
        <taxon>Actinomycetes</taxon>
        <taxon>Streptosporangiales</taxon>
        <taxon>Streptosporangiaceae</taxon>
        <taxon>Nonomuraea</taxon>
    </lineage>
</organism>
<gene>
    <name evidence="4" type="ORF">HD593_007865</name>
</gene>
<feature type="region of interest" description="Disordered" evidence="2">
    <location>
        <begin position="255"/>
        <end position="294"/>
    </location>
</feature>
<dbReference type="GO" id="GO:0016787">
    <property type="term" value="F:hydrolase activity"/>
    <property type="evidence" value="ECO:0007669"/>
    <property type="project" value="UniProtKB-KW"/>
</dbReference>
<dbReference type="AlphaFoldDB" id="A0A7X0P0L2"/>
<evidence type="ECO:0000256" key="1">
    <source>
        <dbReference type="ARBA" id="ARBA00010613"/>
    </source>
</evidence>
<sequence>MRIAVGQFASAEDWAVNLKTCQELIDGAVAGRADLLVLPEGALALFVDEPVRIREAAQPLDGPFVSGLVEHTRGSGTTVVAGVHVPEPDGRVSNVLVAARDGEIVATYVKLHLYDAFGRRESDNVVPGANAPVVFDCAGWKVGLMTCYDVRFPELARLLADQGAQVLALPAAWVRGPAKEWHWEVMVTARALENTCYVAASGECGRRNIGASMVVDPLGITRARLGEAPGLLWADASAGELAAARRTLPVLENRRFAVDPRLDPRPDQRPDPRPDPRPDQRPDSRLDPRLEPHV</sequence>
<dbReference type="Proteomes" id="UP000565579">
    <property type="component" value="Unassembled WGS sequence"/>
</dbReference>
<dbReference type="PROSITE" id="PS50263">
    <property type="entry name" value="CN_HYDROLASE"/>
    <property type="match status" value="1"/>
</dbReference>
<protein>
    <submittedName>
        <fullName evidence="4">Putative amidohydrolase</fullName>
    </submittedName>
</protein>
<dbReference type="NCBIfam" id="NF033621">
    <property type="entry name" value="de_GSH_amidase"/>
    <property type="match status" value="1"/>
</dbReference>
<dbReference type="PROSITE" id="PS01227">
    <property type="entry name" value="UPF0012"/>
    <property type="match status" value="1"/>
</dbReference>
<comment type="caution">
    <text evidence="4">The sequence shown here is derived from an EMBL/GenBank/DDBJ whole genome shotgun (WGS) entry which is preliminary data.</text>
</comment>
<dbReference type="Gene3D" id="3.60.110.10">
    <property type="entry name" value="Carbon-nitrogen hydrolase"/>
    <property type="match status" value="1"/>
</dbReference>
<keyword evidence="5" id="KW-1185">Reference proteome</keyword>
<evidence type="ECO:0000259" key="3">
    <source>
        <dbReference type="PROSITE" id="PS50263"/>
    </source>
</evidence>
<feature type="domain" description="CN hydrolase" evidence="3">
    <location>
        <begin position="1"/>
        <end position="238"/>
    </location>
</feature>
<evidence type="ECO:0000313" key="5">
    <source>
        <dbReference type="Proteomes" id="UP000565579"/>
    </source>
</evidence>
<dbReference type="InterPro" id="IPR001110">
    <property type="entry name" value="UPF0012_CS"/>
</dbReference>
<dbReference type="RefSeq" id="WP_185107024.1">
    <property type="nucleotide sequence ID" value="NZ_JACHMI010000001.1"/>
</dbReference>
<evidence type="ECO:0000313" key="4">
    <source>
        <dbReference type="EMBL" id="MBB6553070.1"/>
    </source>
</evidence>
<dbReference type="Pfam" id="PF00795">
    <property type="entry name" value="CN_hydrolase"/>
    <property type="match status" value="1"/>
</dbReference>
<comment type="similarity">
    <text evidence="1">Belongs to the carbon-nitrogen hydrolase superfamily. NIT1/NIT2 family.</text>
</comment>
<proteinExistence type="inferred from homology"/>
<dbReference type="SUPFAM" id="SSF56317">
    <property type="entry name" value="Carbon-nitrogen hydrolase"/>
    <property type="match status" value="1"/>
</dbReference>
<dbReference type="InterPro" id="IPR036526">
    <property type="entry name" value="C-N_Hydrolase_sf"/>
</dbReference>
<reference evidence="4 5" key="1">
    <citation type="submission" date="2020-08" db="EMBL/GenBank/DDBJ databases">
        <title>Sequencing the genomes of 1000 actinobacteria strains.</title>
        <authorList>
            <person name="Klenk H.-P."/>
        </authorList>
    </citation>
    <scope>NUCLEOTIDE SEQUENCE [LARGE SCALE GENOMIC DNA]</scope>
    <source>
        <strain evidence="4 5">DSM 43768</strain>
    </source>
</reference>
<dbReference type="EMBL" id="JACHMI010000001">
    <property type="protein sequence ID" value="MBB6553070.1"/>
    <property type="molecule type" value="Genomic_DNA"/>
</dbReference>
<dbReference type="InterPro" id="IPR047999">
    <property type="entry name" value="De_GSH_amidase"/>
</dbReference>
<name>A0A7X0P0L2_9ACTN</name>
<keyword evidence="4" id="KW-0378">Hydrolase</keyword>
<dbReference type="PANTHER" id="PTHR23088">
    <property type="entry name" value="NITRILASE-RELATED"/>
    <property type="match status" value="1"/>
</dbReference>